<dbReference type="PANTHER" id="PTHR11062">
    <property type="entry name" value="EXOSTOSIN HEPARAN SULFATE GLYCOSYLTRANSFERASE -RELATED"/>
    <property type="match status" value="1"/>
</dbReference>
<dbReference type="AlphaFoldDB" id="A0A7J6M4L5"/>
<protein>
    <recommendedName>
        <fullName evidence="2">Exostosin GT47 domain-containing protein</fullName>
    </recommendedName>
</protein>
<evidence type="ECO:0000256" key="1">
    <source>
        <dbReference type="ARBA" id="ARBA00010271"/>
    </source>
</evidence>
<reference evidence="3 4" key="1">
    <citation type="submission" date="2020-04" db="EMBL/GenBank/DDBJ databases">
        <title>Perkinsus chesapeaki whole genome sequence.</title>
        <authorList>
            <person name="Bogema D.R."/>
        </authorList>
    </citation>
    <scope>NUCLEOTIDE SEQUENCE [LARGE SCALE GENOMIC DNA]</scope>
    <source>
        <strain evidence="3">ATCC PRA-425</strain>
    </source>
</reference>
<evidence type="ECO:0000313" key="4">
    <source>
        <dbReference type="Proteomes" id="UP000591131"/>
    </source>
</evidence>
<dbReference type="OrthoDB" id="410686at2759"/>
<dbReference type="Pfam" id="PF03016">
    <property type="entry name" value="Exostosin_GT47"/>
    <property type="match status" value="1"/>
</dbReference>
<accession>A0A7J6M4L5</accession>
<dbReference type="InterPro" id="IPR004263">
    <property type="entry name" value="Exostosin"/>
</dbReference>
<comment type="similarity">
    <text evidence="1">Belongs to the glycosyltransferase 47 family.</text>
</comment>
<dbReference type="GO" id="GO:0016757">
    <property type="term" value="F:glycosyltransferase activity"/>
    <property type="evidence" value="ECO:0007669"/>
    <property type="project" value="InterPro"/>
</dbReference>
<dbReference type="Proteomes" id="UP000591131">
    <property type="component" value="Unassembled WGS sequence"/>
</dbReference>
<keyword evidence="4" id="KW-1185">Reference proteome</keyword>
<gene>
    <name evidence="3" type="ORF">FOL47_004058</name>
</gene>
<feature type="domain" description="Exostosin GT47" evidence="2">
    <location>
        <begin position="167"/>
        <end position="459"/>
    </location>
</feature>
<proteinExistence type="inferred from homology"/>
<organism evidence="3 4">
    <name type="scientific">Perkinsus chesapeaki</name>
    <name type="common">Clam parasite</name>
    <name type="synonym">Perkinsus andrewsi</name>
    <dbReference type="NCBI Taxonomy" id="330153"/>
    <lineage>
        <taxon>Eukaryota</taxon>
        <taxon>Sar</taxon>
        <taxon>Alveolata</taxon>
        <taxon>Perkinsozoa</taxon>
        <taxon>Perkinsea</taxon>
        <taxon>Perkinsida</taxon>
        <taxon>Perkinsidae</taxon>
        <taxon>Perkinsus</taxon>
    </lineage>
</organism>
<sequence>MDEILGTCFDRIEQNRSGSGLDELACRGGSHELIRESFWKTLFFNQRLAKVSVGDSVVVHDEIAEAFFVLMSKDPKRFMKDCAQGVAVLVLHLLPEISSRFGADEAKRWYEFVLAETRKFGANLGRDCRWVDMVHFHAFDHYPIFMEKNRQDCPVDLKIFSYRSSLFEADSAMACYARNKFWNTEVLWPTWLESSHCSTEKMDDADFIYMPIFWTCWELISHKKDTPEVDFVAIGEEIVRTIKSHGAWSKPQKHVWLFSSASWPLFTFEPLQEFIKKGIILAVEPNPHLQPSWGGQTGRDIDLDRAEIHTALLRKHLGLVVPAVVPFELSRRLLHQDEGRRNFFATFHGQHARSSVPKVAQKYKSFNETVRPQLIEIFANETSTSVGLPTIAYMETMSQSVFCLCPQGISSYTARLFEAFFAGCIPVILSDDYSPPTYGGLVPWREFSIKWNSTDLAGLRDYLRMLLADFQPVVKDMLRKVKKYRCWFDWFIANRIAESRERACSPYAGVLKSLSDIKMQGDPPEEFLPQFWWPV</sequence>
<dbReference type="EMBL" id="JAAPAO010000233">
    <property type="protein sequence ID" value="KAF4666518.1"/>
    <property type="molecule type" value="Genomic_DNA"/>
</dbReference>
<dbReference type="PANTHER" id="PTHR11062:SF281">
    <property type="entry name" value="EXOSTOSIN-LIKE 2"/>
    <property type="match status" value="1"/>
</dbReference>
<name>A0A7J6M4L5_PERCH</name>
<comment type="caution">
    <text evidence="3">The sequence shown here is derived from an EMBL/GenBank/DDBJ whole genome shotgun (WGS) entry which is preliminary data.</text>
</comment>
<evidence type="ECO:0000313" key="3">
    <source>
        <dbReference type="EMBL" id="KAF4666518.1"/>
    </source>
</evidence>
<dbReference type="InterPro" id="IPR040911">
    <property type="entry name" value="Exostosin_GT47"/>
</dbReference>
<evidence type="ECO:0000259" key="2">
    <source>
        <dbReference type="Pfam" id="PF03016"/>
    </source>
</evidence>